<feature type="transmembrane region" description="Helical" evidence="7">
    <location>
        <begin position="477"/>
        <end position="497"/>
    </location>
</feature>
<dbReference type="GO" id="GO:0022857">
    <property type="term" value="F:transmembrane transporter activity"/>
    <property type="evidence" value="ECO:0007669"/>
    <property type="project" value="TreeGrafter"/>
</dbReference>
<feature type="transmembrane region" description="Helical" evidence="7">
    <location>
        <begin position="701"/>
        <end position="730"/>
    </location>
</feature>
<dbReference type="RefSeq" id="WP_097018216.1">
    <property type="nucleotide sequence ID" value="NZ_OBDZ01000016.1"/>
</dbReference>
<feature type="transmembrane region" description="Helical" evidence="7">
    <location>
        <begin position="301"/>
        <end position="334"/>
    </location>
</feature>
<feature type="domain" description="MacB-like periplasmic core" evidence="9">
    <location>
        <begin position="482"/>
        <end position="675"/>
    </location>
</feature>
<feature type="transmembrane region" description="Helical" evidence="7">
    <location>
        <begin position="397"/>
        <end position="417"/>
    </location>
</feature>
<dbReference type="PANTHER" id="PTHR30572:SF4">
    <property type="entry name" value="ABC TRANSPORTER PERMEASE YTRF"/>
    <property type="match status" value="1"/>
</dbReference>
<evidence type="ECO:0000256" key="6">
    <source>
        <dbReference type="ARBA" id="ARBA00038076"/>
    </source>
</evidence>
<accession>A0A285HA47</accession>
<dbReference type="InterPro" id="IPR050250">
    <property type="entry name" value="Macrolide_Exporter_MacB"/>
</dbReference>
<proteinExistence type="inferred from homology"/>
<feature type="transmembrane region" description="Helical" evidence="7">
    <location>
        <begin position="256"/>
        <end position="280"/>
    </location>
</feature>
<evidence type="ECO:0000256" key="3">
    <source>
        <dbReference type="ARBA" id="ARBA00022692"/>
    </source>
</evidence>
<keyword evidence="2" id="KW-1003">Cell membrane</keyword>
<dbReference type="GO" id="GO:0005886">
    <property type="term" value="C:plasma membrane"/>
    <property type="evidence" value="ECO:0007669"/>
    <property type="project" value="UniProtKB-SubCell"/>
</dbReference>
<dbReference type="AlphaFoldDB" id="A0A285HA47"/>
<keyword evidence="5 7" id="KW-0472">Membrane</keyword>
<evidence type="ECO:0000256" key="2">
    <source>
        <dbReference type="ARBA" id="ARBA00022475"/>
    </source>
</evidence>
<feature type="transmembrane region" description="Helical" evidence="7">
    <location>
        <begin position="795"/>
        <end position="814"/>
    </location>
</feature>
<evidence type="ECO:0000256" key="5">
    <source>
        <dbReference type="ARBA" id="ARBA00023136"/>
    </source>
</evidence>
<organism evidence="10 11">
    <name type="scientific">Orenia metallireducens</name>
    <dbReference type="NCBI Taxonomy" id="1413210"/>
    <lineage>
        <taxon>Bacteria</taxon>
        <taxon>Bacillati</taxon>
        <taxon>Bacillota</taxon>
        <taxon>Clostridia</taxon>
        <taxon>Halanaerobiales</taxon>
        <taxon>Halobacteroidaceae</taxon>
        <taxon>Orenia</taxon>
    </lineage>
</organism>
<evidence type="ECO:0000256" key="1">
    <source>
        <dbReference type="ARBA" id="ARBA00004651"/>
    </source>
</evidence>
<evidence type="ECO:0000256" key="7">
    <source>
        <dbReference type="SAM" id="Phobius"/>
    </source>
</evidence>
<keyword evidence="3 7" id="KW-0812">Transmembrane</keyword>
<evidence type="ECO:0000259" key="8">
    <source>
        <dbReference type="Pfam" id="PF02687"/>
    </source>
</evidence>
<keyword evidence="11" id="KW-1185">Reference proteome</keyword>
<dbReference type="InterPro" id="IPR003838">
    <property type="entry name" value="ABC3_permease_C"/>
</dbReference>
<dbReference type="InterPro" id="IPR025857">
    <property type="entry name" value="MacB_PCD"/>
</dbReference>
<feature type="domain" description="ABC3 transporter permease C-terminal" evidence="8">
    <location>
        <begin position="708"/>
        <end position="825"/>
    </location>
</feature>
<evidence type="ECO:0000313" key="11">
    <source>
        <dbReference type="Proteomes" id="UP000219573"/>
    </source>
</evidence>
<comment type="similarity">
    <text evidence="6">Belongs to the ABC-4 integral membrane protein family.</text>
</comment>
<evidence type="ECO:0000259" key="9">
    <source>
        <dbReference type="Pfam" id="PF12704"/>
    </source>
</evidence>
<evidence type="ECO:0000256" key="4">
    <source>
        <dbReference type="ARBA" id="ARBA00022989"/>
    </source>
</evidence>
<reference evidence="11" key="1">
    <citation type="submission" date="2017-09" db="EMBL/GenBank/DDBJ databases">
        <authorList>
            <person name="Varghese N."/>
            <person name="Submissions S."/>
        </authorList>
    </citation>
    <scope>NUCLEOTIDE SEQUENCE [LARGE SCALE GENOMIC DNA]</scope>
    <source>
        <strain evidence="11">MSL47</strain>
    </source>
</reference>
<dbReference type="STRING" id="1413210.U472_13505"/>
<feature type="transmembrane region" description="Helical" evidence="7">
    <location>
        <begin position="354"/>
        <end position="376"/>
    </location>
</feature>
<dbReference type="Pfam" id="PF02687">
    <property type="entry name" value="FtsX"/>
    <property type="match status" value="2"/>
</dbReference>
<protein>
    <submittedName>
        <fullName evidence="10">Putative ABC transport system permease protein</fullName>
    </submittedName>
</protein>
<dbReference type="EMBL" id="OBDZ01000016">
    <property type="protein sequence ID" value="SNY32443.1"/>
    <property type="molecule type" value="Genomic_DNA"/>
</dbReference>
<feature type="domain" description="MacB-like periplasmic core" evidence="9">
    <location>
        <begin position="19"/>
        <end position="228"/>
    </location>
</feature>
<dbReference type="Pfam" id="PF12704">
    <property type="entry name" value="MacB_PCD"/>
    <property type="match status" value="2"/>
</dbReference>
<comment type="subcellular location">
    <subcellularLocation>
        <location evidence="1">Cell membrane</location>
        <topology evidence="1">Multi-pass membrane protein</topology>
    </subcellularLocation>
</comment>
<feature type="transmembrane region" description="Helical" evidence="7">
    <location>
        <begin position="423"/>
        <end position="441"/>
    </location>
</feature>
<dbReference type="PANTHER" id="PTHR30572">
    <property type="entry name" value="MEMBRANE COMPONENT OF TRANSPORTER-RELATED"/>
    <property type="match status" value="1"/>
</dbReference>
<sequence>MGILLKFTLKNIREKKFRTFLILFSIALSSALFFASLAISSTVEKMQIERLKKYFGTAEIMIYANHRSPSDFFYTYQAEQLKDKFEYVVGTMDMSSSYNYSKHQKVNIDLQGYELDDLQKMNPIIIEEKAELEPFVGNKLIVGRADANKYGLALGDKIDLEVNNEKYRFIVSAIAVSQGLFRPGGQNIRAVVPRKKLAKLYDARGRVSQIYLKTKEGIGVDEAIKSLSEKYHRYTVRKTVTRAQIKEYSKSTTAPFMMMLPLVIFISIFIIYTSFKVITMERLPMIGTFRSIGATKKMTNLLLLLESFMYGIIGGILGCGIGFIILYGMTNVLAKNPWSSTKLNAEMAFTSTQLLSSFLMAVIISVISSLIPIIKVSKIPVKDIVLNNIDNKSKKRSWKPILGVGLIIISLIIPRFVAGKQAMLIDVSCMLLVGVGIIISIPRITNLFVMVFERIYTYIFGNEGILAAKNLRDNKNIMNNISLLTIGIASLLMINTLSQSVAIEISSVYGDAQFDIFMWHPRGDRQLEQRLRVVDGVEETYGSYKKWNVQLLERDYKIKTIYGVDFKEYFDYWNFDVSSDKEEIIKAMEEGRKILVTNILKEKLGIKVGEFLTLKTKRGRKRYQVIGFIDTVMRDGDIALVPQNYLKVDMGLQYYGDIYLKTSKDPEKVKQAIKDKFARDYIWIDTVKSIKTRNMESNNQLFIILKGFSLIAMIIGVFGVFNNFIVSFISRKRSLAVLRSIGMSKGQVIKMILIETMTSGLIGGLVGIFGGWMFIEIVKFVLKANNTSLKMHYSPTMFITAVMLGVVISVVASISPALRSSKLNIIEAIKYE</sequence>
<evidence type="ECO:0000313" key="10">
    <source>
        <dbReference type="EMBL" id="SNY32443.1"/>
    </source>
</evidence>
<dbReference type="Proteomes" id="UP000219573">
    <property type="component" value="Unassembled WGS sequence"/>
</dbReference>
<keyword evidence="4 7" id="KW-1133">Transmembrane helix</keyword>
<feature type="transmembrane region" description="Helical" evidence="7">
    <location>
        <begin position="751"/>
        <end position="775"/>
    </location>
</feature>
<name>A0A285HA47_9FIRM</name>
<gene>
    <name evidence="10" type="ORF">SAMN06265827_11616</name>
</gene>
<feature type="domain" description="ABC3 transporter permease C-terminal" evidence="8">
    <location>
        <begin position="259"/>
        <end position="380"/>
    </location>
</feature>